<organism evidence="16 17">
    <name type="scientific">Ruminobacter amylophilus</name>
    <dbReference type="NCBI Taxonomy" id="867"/>
    <lineage>
        <taxon>Bacteria</taxon>
        <taxon>Pseudomonadati</taxon>
        <taxon>Pseudomonadota</taxon>
        <taxon>Gammaproteobacteria</taxon>
        <taxon>Aeromonadales</taxon>
        <taxon>Succinivibrionaceae</taxon>
        <taxon>Ruminobacter</taxon>
    </lineage>
</organism>
<evidence type="ECO:0000256" key="4">
    <source>
        <dbReference type="ARBA" id="ARBA00022692"/>
    </source>
</evidence>
<sequence length="616" mass="67784">MLNKYPLWKNILIVVVLIVGAIYALPNIYGEDQAIQISGSKGITLEKEDYEKIENVIKQDCPDCKVERNLGQALIRFKDNDLRLRIKEKLVSELGDNYVVALNLAAATPDWLKSIGAKPLKLGLDLRGGLHFLMEVDMDEAIKKIVNQMIQDIRTELREEKIRLSGIRSVGQDVVISFRDADTRDSAMRLLASKHNDWVFTDEESSSFEIKAVMKPEKIKEVKTYAVEQNINIIRNRVNELGVAEPLVQRQGADRIIVELPGVEDSARAKEILGATATLEFRLVDQAADIQSAASGTVSANDEVLVDKNGRPVVVTKHVILTGDHIIDAKSGMDENGRPEVNISLDSKGGNTMSNFTKDHIGQPMATNFIEYKVVDAQDSGDKTVKFRKVEQIINVATIQARLGNKFRITGLDSPTEAHNLALLLRAGALIAPIQIVEERNIGPSLGKQNIENGMRAMLYGLAFLALFMFIYYGAFGLVANLALIFNMILLVGVMSMIPGATMTLPGIAGIVLTIGMAVDANVLIFERIREEIRNNRGVQQAINLGYERAFVTILDSNITSILVALILFAVGTGAVKGFALVLMIGLICSMFTAVTCCRAVVNIVWGGRNIKNLWI</sequence>
<dbReference type="PRINTS" id="PR00702">
    <property type="entry name" value="ACRIFLAVINRP"/>
</dbReference>
<evidence type="ECO:0000259" key="13">
    <source>
        <dbReference type="Pfam" id="PF13721"/>
    </source>
</evidence>
<dbReference type="EMBL" id="FOXF01000002">
    <property type="protein sequence ID" value="SFP01059.1"/>
    <property type="molecule type" value="Genomic_DNA"/>
</dbReference>
<evidence type="ECO:0000256" key="8">
    <source>
        <dbReference type="ARBA" id="ARBA00023136"/>
    </source>
</evidence>
<feature type="domain" description="Protein translocase subunit SecDF P1" evidence="14">
    <location>
        <begin position="227"/>
        <end position="286"/>
    </location>
</feature>
<dbReference type="FunFam" id="3.30.70.3400:FF:000003">
    <property type="entry name" value="Preprotein translocase subunit SecD"/>
    <property type="match status" value="1"/>
</dbReference>
<dbReference type="GO" id="GO:0043952">
    <property type="term" value="P:protein transport by the Sec complex"/>
    <property type="evidence" value="ECO:0007669"/>
    <property type="project" value="UniProtKB-UniRule"/>
</dbReference>
<comment type="subunit">
    <text evidence="11">Forms a complex with SecF. Part of the essential Sec protein translocation apparatus which comprises SecA, SecYEG and auxiliary proteins SecDF-YajC and YidC.</text>
</comment>
<feature type="transmembrane region" description="Helical" evidence="11">
    <location>
        <begin position="550"/>
        <end position="572"/>
    </location>
</feature>
<accession>A0A662ZE60</accession>
<evidence type="ECO:0000313" key="17">
    <source>
        <dbReference type="Proteomes" id="UP000243745"/>
    </source>
</evidence>
<feature type="transmembrane region" description="Helical" evidence="11">
    <location>
        <begin position="482"/>
        <end position="502"/>
    </location>
</feature>
<feature type="transmembrane region" description="Helical" evidence="11">
    <location>
        <begin position="578"/>
        <end position="602"/>
    </location>
</feature>
<dbReference type="FunFam" id="1.20.1640.10:FF:000004">
    <property type="entry name" value="Protein translocase subunit SecD"/>
    <property type="match status" value="1"/>
</dbReference>
<evidence type="ECO:0000259" key="12">
    <source>
        <dbReference type="Pfam" id="PF02355"/>
    </source>
</evidence>
<keyword evidence="7 11" id="KW-0811">Translocation</keyword>
<evidence type="ECO:0000256" key="10">
    <source>
        <dbReference type="ARBA" id="ARBA00068220"/>
    </source>
</evidence>
<dbReference type="InterPro" id="IPR022646">
    <property type="entry name" value="SecD/SecF_CS"/>
</dbReference>
<dbReference type="InterPro" id="IPR005791">
    <property type="entry name" value="SecD"/>
</dbReference>
<reference evidence="16 17" key="1">
    <citation type="submission" date="2016-10" db="EMBL/GenBank/DDBJ databases">
        <authorList>
            <person name="Varghese N."/>
            <person name="Submissions S."/>
        </authorList>
    </citation>
    <scope>NUCLEOTIDE SEQUENCE [LARGE SCALE GENOMIC DNA]</scope>
    <source>
        <strain evidence="16 17">DSM 1361</strain>
    </source>
</reference>
<dbReference type="InterPro" id="IPR022813">
    <property type="entry name" value="SecD/SecF_arch_bac"/>
</dbReference>
<evidence type="ECO:0000256" key="6">
    <source>
        <dbReference type="ARBA" id="ARBA00022989"/>
    </source>
</evidence>
<evidence type="ECO:0000259" key="14">
    <source>
        <dbReference type="Pfam" id="PF21760"/>
    </source>
</evidence>
<keyword evidence="17" id="KW-1185">Reference proteome</keyword>
<proteinExistence type="inferred from homology"/>
<comment type="caution">
    <text evidence="11">Lacks conserved residue(s) required for the propagation of feature annotation.</text>
</comment>
<dbReference type="InterPro" id="IPR048634">
    <property type="entry name" value="SecD_SecF_C"/>
</dbReference>
<dbReference type="Pfam" id="PF13721">
    <property type="entry name" value="SecD-TM1"/>
    <property type="match status" value="1"/>
</dbReference>
<dbReference type="Gene3D" id="3.30.1360.200">
    <property type="match status" value="1"/>
</dbReference>
<evidence type="ECO:0000256" key="11">
    <source>
        <dbReference type="HAMAP-Rule" id="MF_01463"/>
    </source>
</evidence>
<dbReference type="HAMAP" id="MF_01463_B">
    <property type="entry name" value="SecD_B"/>
    <property type="match status" value="1"/>
</dbReference>
<dbReference type="FunFam" id="3.30.1360.200:FF:000001">
    <property type="entry name" value="Protein translocase subunit SecD"/>
    <property type="match status" value="1"/>
</dbReference>
<dbReference type="InterPro" id="IPR048631">
    <property type="entry name" value="SecD_1st"/>
</dbReference>
<evidence type="ECO:0000256" key="9">
    <source>
        <dbReference type="ARBA" id="ARBA00060774"/>
    </source>
</evidence>
<evidence type="ECO:0000259" key="15">
    <source>
        <dbReference type="Pfam" id="PF22599"/>
    </source>
</evidence>
<dbReference type="GO" id="GO:0006605">
    <property type="term" value="P:protein targeting"/>
    <property type="evidence" value="ECO:0007669"/>
    <property type="project" value="UniProtKB-UniRule"/>
</dbReference>
<gene>
    <name evidence="11" type="primary">secD</name>
    <name evidence="16" type="ORF">SAMN02910344_00171</name>
</gene>
<dbReference type="InterPro" id="IPR055344">
    <property type="entry name" value="SecD_SecF_C_bact"/>
</dbReference>
<dbReference type="Gene3D" id="3.30.70.3400">
    <property type="match status" value="2"/>
</dbReference>
<keyword evidence="4 11" id="KW-0812">Transmembrane</keyword>
<dbReference type="RefSeq" id="WP_093140029.1">
    <property type="nucleotide sequence ID" value="NZ_FOXF01000002.1"/>
</dbReference>
<protein>
    <recommendedName>
        <fullName evidence="10 11">Protein translocase subunit SecD</fullName>
    </recommendedName>
</protein>
<dbReference type="InterPro" id="IPR054384">
    <property type="entry name" value="SecDF_P1_head"/>
</dbReference>
<evidence type="ECO:0000256" key="7">
    <source>
        <dbReference type="ARBA" id="ARBA00023010"/>
    </source>
</evidence>
<comment type="similarity">
    <text evidence="9 11">Belongs to the SecD/SecF family. SecD subfamily.</text>
</comment>
<dbReference type="Pfam" id="PF21760">
    <property type="entry name" value="SecD_1st"/>
    <property type="match status" value="1"/>
</dbReference>
<dbReference type="Pfam" id="PF22599">
    <property type="entry name" value="SecDF_P1_head"/>
    <property type="match status" value="1"/>
</dbReference>
<dbReference type="Pfam" id="PF07549">
    <property type="entry name" value="Sec_GG"/>
    <property type="match status" value="1"/>
</dbReference>
<dbReference type="PANTHER" id="PTHR30081">
    <property type="entry name" value="PROTEIN-EXPORT MEMBRANE PROTEIN SEC"/>
    <property type="match status" value="1"/>
</dbReference>
<dbReference type="InterPro" id="IPR027398">
    <property type="entry name" value="SecD-TM"/>
</dbReference>
<keyword evidence="6 11" id="KW-1133">Transmembrane helix</keyword>
<evidence type="ECO:0000256" key="2">
    <source>
        <dbReference type="ARBA" id="ARBA00022448"/>
    </source>
</evidence>
<keyword evidence="8 11" id="KW-0472">Membrane</keyword>
<dbReference type="Proteomes" id="UP000243745">
    <property type="component" value="Unassembled WGS sequence"/>
</dbReference>
<feature type="domain" description="Protein export membrane protein SecD/SecF C-terminal" evidence="12">
    <location>
        <begin position="434"/>
        <end position="596"/>
    </location>
</feature>
<dbReference type="NCBIfam" id="TIGR01129">
    <property type="entry name" value="secD"/>
    <property type="match status" value="1"/>
</dbReference>
<keyword evidence="2 11" id="KW-0813">Transport</keyword>
<dbReference type="PANTHER" id="PTHR30081:SF1">
    <property type="entry name" value="PROTEIN TRANSLOCASE SUBUNIT SECD"/>
    <property type="match status" value="1"/>
</dbReference>
<evidence type="ECO:0000256" key="3">
    <source>
        <dbReference type="ARBA" id="ARBA00022475"/>
    </source>
</evidence>
<feature type="transmembrane region" description="Helical" evidence="11">
    <location>
        <begin position="457"/>
        <end position="475"/>
    </location>
</feature>
<keyword evidence="3 11" id="KW-1003">Cell membrane</keyword>
<keyword evidence="5 11" id="KW-0653">Protein transport</keyword>
<dbReference type="GO" id="GO:0005886">
    <property type="term" value="C:plasma membrane"/>
    <property type="evidence" value="ECO:0007669"/>
    <property type="project" value="UniProtKB-SubCell"/>
</dbReference>
<dbReference type="Gene3D" id="1.20.1640.10">
    <property type="entry name" value="Multidrug efflux transporter AcrB transmembrane domain"/>
    <property type="match status" value="1"/>
</dbReference>
<evidence type="ECO:0000256" key="1">
    <source>
        <dbReference type="ARBA" id="ARBA00004651"/>
    </source>
</evidence>
<feature type="transmembrane region" description="Helical" evidence="11">
    <location>
        <begin position="508"/>
        <end position="529"/>
    </location>
</feature>
<feature type="domain" description="SecDF P1 head subdomain" evidence="15">
    <location>
        <begin position="307"/>
        <end position="432"/>
    </location>
</feature>
<dbReference type="OrthoDB" id="9805019at2"/>
<dbReference type="InterPro" id="IPR001036">
    <property type="entry name" value="Acrflvin-R"/>
</dbReference>
<comment type="function">
    <text evidence="11">Part of the Sec protein translocase complex. Interacts with the SecYEG preprotein conducting channel. SecDF uses the proton motive force (PMF) to complete protein translocation after the ATP-dependent function of SecA.</text>
</comment>
<dbReference type="GO" id="GO:0065002">
    <property type="term" value="P:intracellular protein transmembrane transport"/>
    <property type="evidence" value="ECO:0007669"/>
    <property type="project" value="UniProtKB-UniRule"/>
</dbReference>
<dbReference type="GO" id="GO:0015450">
    <property type="term" value="F:protein-transporting ATPase activity"/>
    <property type="evidence" value="ECO:0007669"/>
    <property type="project" value="InterPro"/>
</dbReference>
<dbReference type="NCBIfam" id="TIGR00916">
    <property type="entry name" value="2A0604s01"/>
    <property type="match status" value="1"/>
</dbReference>
<dbReference type="Pfam" id="PF02355">
    <property type="entry name" value="SecD_SecF_C"/>
    <property type="match status" value="1"/>
</dbReference>
<dbReference type="SUPFAM" id="SSF82866">
    <property type="entry name" value="Multidrug efflux transporter AcrB transmembrane domain"/>
    <property type="match status" value="1"/>
</dbReference>
<evidence type="ECO:0000256" key="5">
    <source>
        <dbReference type="ARBA" id="ARBA00022927"/>
    </source>
</evidence>
<name>A0A662ZE60_9GAMM</name>
<comment type="subcellular location">
    <subcellularLocation>
        <location evidence="1 11">Cell membrane</location>
        <topology evidence="1 11">Multi-pass membrane protein</topology>
    </subcellularLocation>
</comment>
<evidence type="ECO:0000313" key="16">
    <source>
        <dbReference type="EMBL" id="SFP01059.1"/>
    </source>
</evidence>
<dbReference type="AlphaFoldDB" id="A0A662ZE60"/>
<feature type="domain" description="SecD export protein N-terminal TM" evidence="13">
    <location>
        <begin position="2"/>
        <end position="102"/>
    </location>
</feature>